<dbReference type="EMBL" id="BONP01000005">
    <property type="protein sequence ID" value="GIG39488.1"/>
    <property type="molecule type" value="Genomic_DNA"/>
</dbReference>
<gene>
    <name evidence="1" type="ORF">Cph01nite_12500</name>
</gene>
<dbReference type="InterPro" id="IPR023214">
    <property type="entry name" value="HAD_sf"/>
</dbReference>
<dbReference type="SFLD" id="SFLDG01129">
    <property type="entry name" value="C1.5:_HAD__Beta-PGM__Phosphata"/>
    <property type="match status" value="1"/>
</dbReference>
<sequence>MLPAAVLWDMDGTLIDTEPYWMAAEVELVEAHGGVWTHEDAVAMIGSSMDVAAAQLQARGVPLSVTQIADALNSSVRAAVAAGIPWQPGAYEALRALHAAGVPQALVTSSFAVVAAPFADAVGLFDVVVTGDVVTRSKPDPEPYLAAAGLLGVDISACVAFEDSRSGLASAVASGARVVAVDSHVVLDPPAGVSRTSSLVPFDVATIARVAAGETLDLRDAA</sequence>
<name>A0ABQ4DJG3_9CELL</name>
<dbReference type="NCBIfam" id="TIGR01509">
    <property type="entry name" value="HAD-SF-IA-v3"/>
    <property type="match status" value="1"/>
</dbReference>
<organism evidence="1 2">
    <name type="scientific">Cellulomonas phragmiteti</name>
    <dbReference type="NCBI Taxonomy" id="478780"/>
    <lineage>
        <taxon>Bacteria</taxon>
        <taxon>Bacillati</taxon>
        <taxon>Actinomycetota</taxon>
        <taxon>Actinomycetes</taxon>
        <taxon>Micrococcales</taxon>
        <taxon>Cellulomonadaceae</taxon>
        <taxon>Cellulomonas</taxon>
    </lineage>
</organism>
<evidence type="ECO:0000313" key="2">
    <source>
        <dbReference type="Proteomes" id="UP000614741"/>
    </source>
</evidence>
<dbReference type="Proteomes" id="UP000614741">
    <property type="component" value="Unassembled WGS sequence"/>
</dbReference>
<dbReference type="PANTHER" id="PTHR18901">
    <property type="entry name" value="2-DEOXYGLUCOSE-6-PHOSPHATE PHOSPHATASE 2"/>
    <property type="match status" value="1"/>
</dbReference>
<dbReference type="Gene3D" id="1.10.150.240">
    <property type="entry name" value="Putative phosphatase, domain 2"/>
    <property type="match status" value="1"/>
</dbReference>
<dbReference type="SFLD" id="SFLDS00003">
    <property type="entry name" value="Haloacid_Dehalogenase"/>
    <property type="match status" value="1"/>
</dbReference>
<dbReference type="InterPro" id="IPR036412">
    <property type="entry name" value="HAD-like_sf"/>
</dbReference>
<evidence type="ECO:0000313" key="1">
    <source>
        <dbReference type="EMBL" id="GIG39488.1"/>
    </source>
</evidence>
<reference evidence="1 2" key="1">
    <citation type="submission" date="2021-01" db="EMBL/GenBank/DDBJ databases">
        <title>Whole genome shotgun sequence of Cellulomonas phragmiteti NBRC 110785.</title>
        <authorList>
            <person name="Komaki H."/>
            <person name="Tamura T."/>
        </authorList>
    </citation>
    <scope>NUCLEOTIDE SEQUENCE [LARGE SCALE GENOMIC DNA]</scope>
    <source>
        <strain evidence="1 2">NBRC 110785</strain>
    </source>
</reference>
<keyword evidence="2" id="KW-1185">Reference proteome</keyword>
<dbReference type="Gene3D" id="3.40.50.1000">
    <property type="entry name" value="HAD superfamily/HAD-like"/>
    <property type="match status" value="1"/>
</dbReference>
<dbReference type="Pfam" id="PF00702">
    <property type="entry name" value="Hydrolase"/>
    <property type="match status" value="1"/>
</dbReference>
<protein>
    <submittedName>
        <fullName evidence="1">Haloacid dehalogenase</fullName>
    </submittedName>
</protein>
<dbReference type="SUPFAM" id="SSF56784">
    <property type="entry name" value="HAD-like"/>
    <property type="match status" value="1"/>
</dbReference>
<comment type="caution">
    <text evidence="1">The sequence shown here is derived from an EMBL/GenBank/DDBJ whole genome shotgun (WGS) entry which is preliminary data.</text>
</comment>
<dbReference type="PANTHER" id="PTHR18901:SF38">
    <property type="entry name" value="PSEUDOURIDINE-5'-PHOSPHATASE"/>
    <property type="match status" value="1"/>
</dbReference>
<dbReference type="CDD" id="cd07505">
    <property type="entry name" value="HAD_BPGM-like"/>
    <property type="match status" value="1"/>
</dbReference>
<dbReference type="InterPro" id="IPR006439">
    <property type="entry name" value="HAD-SF_hydro_IA"/>
</dbReference>
<accession>A0ABQ4DJG3</accession>
<proteinExistence type="predicted"/>
<dbReference type="InterPro" id="IPR023198">
    <property type="entry name" value="PGP-like_dom2"/>
</dbReference>